<dbReference type="SMART" id="SM00847">
    <property type="entry name" value="HA2"/>
    <property type="match status" value="1"/>
</dbReference>
<feature type="region of interest" description="Disordered" evidence="5">
    <location>
        <begin position="503"/>
        <end position="535"/>
    </location>
</feature>
<dbReference type="CDD" id="cd18791">
    <property type="entry name" value="SF2_C_RHA"/>
    <property type="match status" value="1"/>
</dbReference>
<evidence type="ECO:0000259" key="7">
    <source>
        <dbReference type="PROSITE" id="PS51194"/>
    </source>
</evidence>
<feature type="compositionally biased region" description="Basic and acidic residues" evidence="5">
    <location>
        <begin position="525"/>
        <end position="535"/>
    </location>
</feature>
<keyword evidence="3 8" id="KW-0347">Helicase</keyword>
<protein>
    <submittedName>
        <fullName evidence="8">ATP-dependent helicase HrpB</fullName>
    </submittedName>
</protein>
<reference evidence="8 9" key="1">
    <citation type="submission" date="2018-02" db="EMBL/GenBank/DDBJ databases">
        <authorList>
            <person name="Moore K."/>
            <person name="Momper L."/>
        </authorList>
    </citation>
    <scope>NUCLEOTIDE SEQUENCE [LARGE SCALE GENOMIC DNA]</scope>
    <source>
        <strain evidence="8 9">CCALA 015</strain>
    </source>
</reference>
<dbReference type="PANTHER" id="PTHR43519">
    <property type="entry name" value="ATP-DEPENDENT RNA HELICASE HRPB"/>
    <property type="match status" value="1"/>
</dbReference>
<organism evidence="8 9">
    <name type="scientific">Aphanothece cf. minutissima CCALA 015</name>
    <dbReference type="NCBI Taxonomy" id="2107695"/>
    <lineage>
        <taxon>Bacteria</taxon>
        <taxon>Bacillati</taxon>
        <taxon>Cyanobacteriota</taxon>
        <taxon>Cyanophyceae</taxon>
        <taxon>Oscillatoriophycideae</taxon>
        <taxon>Chroococcales</taxon>
        <taxon>Aphanothecaceae</taxon>
        <taxon>Aphanothece</taxon>
    </lineage>
</organism>
<feature type="compositionally biased region" description="Basic and acidic residues" evidence="5">
    <location>
        <begin position="856"/>
        <end position="865"/>
    </location>
</feature>
<accession>A0ABX5F3Z1</accession>
<dbReference type="InterPro" id="IPR049614">
    <property type="entry name" value="HrpB_DEXH"/>
</dbReference>
<proteinExistence type="predicted"/>
<dbReference type="PROSITE" id="PS51194">
    <property type="entry name" value="HELICASE_CTER"/>
    <property type="match status" value="1"/>
</dbReference>
<dbReference type="CDD" id="cd17990">
    <property type="entry name" value="DEXHc_HrpB"/>
    <property type="match status" value="1"/>
</dbReference>
<dbReference type="PANTHER" id="PTHR43519:SF1">
    <property type="entry name" value="ATP-DEPENDENT RNA HELICASE HRPB"/>
    <property type="match status" value="1"/>
</dbReference>
<dbReference type="Pfam" id="PF00270">
    <property type="entry name" value="DEAD"/>
    <property type="match status" value="1"/>
</dbReference>
<dbReference type="Pfam" id="PF00271">
    <property type="entry name" value="Helicase_C"/>
    <property type="match status" value="1"/>
</dbReference>
<name>A0ABX5F3Z1_9CHRO</name>
<dbReference type="InterPro" id="IPR014001">
    <property type="entry name" value="Helicase_ATP-bd"/>
</dbReference>
<sequence>MNPPLPIDGRLAAITAALGPGATLLLQAEPGAGKTTRVPLALLESLGPEGRLLLLEPRRLAARNAAQRLAASLGENVGGRVGYSVRLESRTSAATRLEVVTAGLFLRRLQADPALDGVACVIFDEFHERQAEADLALAMVRQARSLLRPELRLLVMSATLDLAPLAAQLDGASVISCEGRSHPVAVAYQPPRPDERLERQVLRALEGHWLVEPEPRGTALVFLPGLGELETARRAIETTPWGEGLEVALLHGQLPLAAQGQAIAAPRGGMGKVVLATSVAESSLTIAAVTLVIDGGLSRRSRFDPATGMDGLVTQPASQASAEQRRGRAGRLGPGRCVRLWSPAEQQRRPTFDPPELLEVDPLPIALQLAEWGAAEDDGLPWLTAPPRRPLEEAQGLLRQLGAVDGQGRISPHGRAMARLGLHPRLAHMLLRAADRGWESLATAVAVLLSERDPLDRREAGSDLMRRLDWLLRRPGPEGSGPSAGRGPWSSLQAQLLRQLRQGSAASKPAVVDGGTSRGGSCGGGRDDPPDGSDDVRAAQLLAWAYPERLALGRGRGDGRFLMRGGRGAVLPPGDPLAAAEALAIASVDGQGQEARVRLAVALSRSGLEELVAEEIEEVTEARWDGTDQRVRCERLRRSGALVLERRPWPDASGELVERALLEGLERVGLEVLPWCRTSRQLQQRLMLAHRHLGAPWPDRSPERLGQDPGAWLGPHLGGLRSLQDLQQLDLAEILWGDLDWSLRRELDRLLPLSQPVPSGRRVPLDYGSGTPVLAVKLQEMFGCVEGPTVLDGRLAVRVELLSPAGRPAAVTSDLAGFWSQGYAEVRRELRGRYPRHPWPEDPRQGVASARTKAGLAREARGERR</sequence>
<dbReference type="InterPro" id="IPR027417">
    <property type="entry name" value="P-loop_NTPase"/>
</dbReference>
<dbReference type="InterPro" id="IPR013689">
    <property type="entry name" value="RNA_helicase_ATP-dep_HrpB_C"/>
</dbReference>
<reference evidence="8 9" key="2">
    <citation type="submission" date="2018-03" db="EMBL/GenBank/DDBJ databases">
        <title>The ancient ancestry and fast evolution of plastids.</title>
        <authorList>
            <person name="Moore K.R."/>
            <person name="Magnabosco C."/>
            <person name="Momper L."/>
            <person name="Gold D.A."/>
            <person name="Bosak T."/>
            <person name="Fournier G.P."/>
        </authorList>
    </citation>
    <scope>NUCLEOTIDE SEQUENCE [LARGE SCALE GENOMIC DNA]</scope>
    <source>
        <strain evidence="8 9">CCALA 015</strain>
    </source>
</reference>
<feature type="domain" description="Helicase ATP-binding" evidence="6">
    <location>
        <begin position="15"/>
        <end position="178"/>
    </location>
</feature>
<dbReference type="InterPro" id="IPR010225">
    <property type="entry name" value="HrpB"/>
</dbReference>
<dbReference type="InterPro" id="IPR011545">
    <property type="entry name" value="DEAD/DEAH_box_helicase_dom"/>
</dbReference>
<evidence type="ECO:0000259" key="6">
    <source>
        <dbReference type="PROSITE" id="PS51192"/>
    </source>
</evidence>
<dbReference type="RefSeq" id="WP_106222951.1">
    <property type="nucleotide sequence ID" value="NZ_PVWP01000014.1"/>
</dbReference>
<dbReference type="Pfam" id="PF08482">
    <property type="entry name" value="HrpB_C"/>
    <property type="match status" value="1"/>
</dbReference>
<keyword evidence="9" id="KW-1185">Reference proteome</keyword>
<dbReference type="InterPro" id="IPR001650">
    <property type="entry name" value="Helicase_C-like"/>
</dbReference>
<dbReference type="InterPro" id="IPR007502">
    <property type="entry name" value="Helicase-assoc_dom"/>
</dbReference>
<dbReference type="SUPFAM" id="SSF52540">
    <property type="entry name" value="P-loop containing nucleoside triphosphate hydrolases"/>
    <property type="match status" value="1"/>
</dbReference>
<dbReference type="Proteomes" id="UP000238218">
    <property type="component" value="Unassembled WGS sequence"/>
</dbReference>
<feature type="domain" description="Helicase C-terminal" evidence="7">
    <location>
        <begin position="197"/>
        <end position="373"/>
    </location>
</feature>
<evidence type="ECO:0000256" key="2">
    <source>
        <dbReference type="ARBA" id="ARBA00022801"/>
    </source>
</evidence>
<feature type="region of interest" description="Disordered" evidence="5">
    <location>
        <begin position="834"/>
        <end position="865"/>
    </location>
</feature>
<dbReference type="Gene3D" id="1.20.120.1080">
    <property type="match status" value="1"/>
</dbReference>
<feature type="region of interest" description="Disordered" evidence="5">
    <location>
        <begin position="307"/>
        <end position="331"/>
    </location>
</feature>
<keyword evidence="2" id="KW-0378">Hydrolase</keyword>
<evidence type="ECO:0000256" key="4">
    <source>
        <dbReference type="ARBA" id="ARBA00022840"/>
    </source>
</evidence>
<gene>
    <name evidence="8" type="primary">hrpB</name>
    <name evidence="8" type="ORF">C7B81_15560</name>
</gene>
<evidence type="ECO:0000313" key="8">
    <source>
        <dbReference type="EMBL" id="PSB35882.1"/>
    </source>
</evidence>
<dbReference type="SMART" id="SM00487">
    <property type="entry name" value="DEXDc"/>
    <property type="match status" value="1"/>
</dbReference>
<keyword evidence="1" id="KW-0547">Nucleotide-binding</keyword>
<dbReference type="NCBIfam" id="TIGR01970">
    <property type="entry name" value="DEAH_box_HrpB"/>
    <property type="match status" value="1"/>
</dbReference>
<dbReference type="GO" id="GO:0004386">
    <property type="term" value="F:helicase activity"/>
    <property type="evidence" value="ECO:0007669"/>
    <property type="project" value="UniProtKB-KW"/>
</dbReference>
<evidence type="ECO:0000256" key="5">
    <source>
        <dbReference type="SAM" id="MobiDB-lite"/>
    </source>
</evidence>
<dbReference type="SMART" id="SM00490">
    <property type="entry name" value="HELICc"/>
    <property type="match status" value="1"/>
</dbReference>
<keyword evidence="4" id="KW-0067">ATP-binding</keyword>
<feature type="compositionally biased region" description="Basic and acidic residues" evidence="5">
    <location>
        <begin position="834"/>
        <end position="844"/>
    </location>
</feature>
<dbReference type="Gene3D" id="3.40.50.300">
    <property type="entry name" value="P-loop containing nucleotide triphosphate hydrolases"/>
    <property type="match status" value="2"/>
</dbReference>
<evidence type="ECO:0000256" key="1">
    <source>
        <dbReference type="ARBA" id="ARBA00022741"/>
    </source>
</evidence>
<evidence type="ECO:0000313" key="9">
    <source>
        <dbReference type="Proteomes" id="UP000238218"/>
    </source>
</evidence>
<comment type="caution">
    <text evidence="8">The sequence shown here is derived from an EMBL/GenBank/DDBJ whole genome shotgun (WGS) entry which is preliminary data.</text>
</comment>
<dbReference type="EMBL" id="PVWP01000014">
    <property type="protein sequence ID" value="PSB35882.1"/>
    <property type="molecule type" value="Genomic_DNA"/>
</dbReference>
<evidence type="ECO:0000256" key="3">
    <source>
        <dbReference type="ARBA" id="ARBA00022806"/>
    </source>
</evidence>
<dbReference type="PIRSF" id="PIRSF005496">
    <property type="entry name" value="ATP_hel_hrpB"/>
    <property type="match status" value="1"/>
</dbReference>
<dbReference type="PROSITE" id="PS51192">
    <property type="entry name" value="HELICASE_ATP_BIND_1"/>
    <property type="match status" value="1"/>
</dbReference>